<name>A0A9W8PTF2_9HYPO</name>
<reference evidence="1" key="1">
    <citation type="submission" date="2022-10" db="EMBL/GenBank/DDBJ databases">
        <title>Fusarium specimens isolated from Avocado Roots.</title>
        <authorList>
            <person name="Stajich J."/>
            <person name="Roper C."/>
            <person name="Heimlech-Rivalta G."/>
        </authorList>
    </citation>
    <scope>NUCLEOTIDE SEQUENCE</scope>
    <source>
        <strain evidence="1">CF00143</strain>
    </source>
</reference>
<dbReference type="OrthoDB" id="10025998at2759"/>
<proteinExistence type="predicted"/>
<gene>
    <name evidence="1" type="ORF">NW766_003814</name>
</gene>
<dbReference type="AlphaFoldDB" id="A0A9W8PTF2"/>
<dbReference type="Proteomes" id="UP001152130">
    <property type="component" value="Unassembled WGS sequence"/>
</dbReference>
<evidence type="ECO:0000313" key="1">
    <source>
        <dbReference type="EMBL" id="KAJ4017745.1"/>
    </source>
</evidence>
<comment type="caution">
    <text evidence="1">The sequence shown here is derived from an EMBL/GenBank/DDBJ whole genome shotgun (WGS) entry which is preliminary data.</text>
</comment>
<accession>A0A9W8PTF2</accession>
<sequence length="190" mass="21612">MGLGLGLERLARVGWTTRGLLWPDENKHWIPPGELHQIGGPKTLIIELADPPDGDFTPDFVVEGGIFSITRHQPNIYQEIVIMAEPSLPCLALRYQYVVPFFGQESESWLEFVRKKLNRWMFIEFAKMNSNSTPPGFNIASGPEGLIVPSGYTPPPEESWTFADDQIGPWFAEWKREYEAKKRSGHIMPI</sequence>
<evidence type="ECO:0000313" key="2">
    <source>
        <dbReference type="Proteomes" id="UP001152130"/>
    </source>
</evidence>
<dbReference type="EMBL" id="JAPDHF010000005">
    <property type="protein sequence ID" value="KAJ4017745.1"/>
    <property type="molecule type" value="Genomic_DNA"/>
</dbReference>
<protein>
    <submittedName>
        <fullName evidence="1">Uncharacterized protein</fullName>
    </submittedName>
</protein>
<keyword evidence="2" id="KW-1185">Reference proteome</keyword>
<organism evidence="1 2">
    <name type="scientific">Fusarium irregulare</name>
    <dbReference type="NCBI Taxonomy" id="2494466"/>
    <lineage>
        <taxon>Eukaryota</taxon>
        <taxon>Fungi</taxon>
        <taxon>Dikarya</taxon>
        <taxon>Ascomycota</taxon>
        <taxon>Pezizomycotina</taxon>
        <taxon>Sordariomycetes</taxon>
        <taxon>Hypocreomycetidae</taxon>
        <taxon>Hypocreales</taxon>
        <taxon>Nectriaceae</taxon>
        <taxon>Fusarium</taxon>
        <taxon>Fusarium incarnatum-equiseti species complex</taxon>
    </lineage>
</organism>